<evidence type="ECO:0000259" key="7">
    <source>
        <dbReference type="Pfam" id="PF09335"/>
    </source>
</evidence>
<dbReference type="KEGG" id="adin:H7849_08500"/>
<feature type="transmembrane region" description="Helical" evidence="6">
    <location>
        <begin position="58"/>
        <end position="80"/>
    </location>
</feature>
<keyword evidence="5 6" id="KW-0472">Membrane</keyword>
<dbReference type="PANTHER" id="PTHR42709">
    <property type="entry name" value="ALKALINE PHOSPHATASE LIKE PROTEIN"/>
    <property type="match status" value="1"/>
</dbReference>
<name>A0A7G8BN10_9BACT</name>
<gene>
    <name evidence="8" type="ORF">H7849_08500</name>
</gene>
<evidence type="ECO:0000256" key="4">
    <source>
        <dbReference type="ARBA" id="ARBA00022989"/>
    </source>
</evidence>
<dbReference type="AlphaFoldDB" id="A0A7G8BN10"/>
<evidence type="ECO:0000313" key="8">
    <source>
        <dbReference type="EMBL" id="QNI33930.1"/>
    </source>
</evidence>
<evidence type="ECO:0000256" key="5">
    <source>
        <dbReference type="ARBA" id="ARBA00023136"/>
    </source>
</evidence>
<keyword evidence="4 6" id="KW-1133">Transmembrane helix</keyword>
<dbReference type="RefSeq" id="WP_186745682.1">
    <property type="nucleotide sequence ID" value="NZ_CP060394.1"/>
</dbReference>
<keyword evidence="3 6" id="KW-0812">Transmembrane</keyword>
<protein>
    <submittedName>
        <fullName evidence="8">DedA family protein</fullName>
    </submittedName>
</protein>
<dbReference type="InterPro" id="IPR032816">
    <property type="entry name" value="VTT_dom"/>
</dbReference>
<feature type="transmembrane region" description="Helical" evidence="6">
    <location>
        <begin position="183"/>
        <end position="200"/>
    </location>
</feature>
<keyword evidence="9" id="KW-1185">Reference proteome</keyword>
<evidence type="ECO:0000256" key="6">
    <source>
        <dbReference type="SAM" id="Phobius"/>
    </source>
</evidence>
<comment type="subcellular location">
    <subcellularLocation>
        <location evidence="1">Cell membrane</location>
        <topology evidence="1">Multi-pass membrane protein</topology>
    </subcellularLocation>
</comment>
<keyword evidence="2" id="KW-1003">Cell membrane</keyword>
<dbReference type="InterPro" id="IPR051311">
    <property type="entry name" value="DedA_domain"/>
</dbReference>
<dbReference type="Proteomes" id="UP000515312">
    <property type="component" value="Chromosome"/>
</dbReference>
<dbReference type="GO" id="GO:0005886">
    <property type="term" value="C:plasma membrane"/>
    <property type="evidence" value="ECO:0007669"/>
    <property type="project" value="UniProtKB-SubCell"/>
</dbReference>
<organism evidence="8 9">
    <name type="scientific">Alloacidobacterium dinghuense</name>
    <dbReference type="NCBI Taxonomy" id="2763107"/>
    <lineage>
        <taxon>Bacteria</taxon>
        <taxon>Pseudomonadati</taxon>
        <taxon>Acidobacteriota</taxon>
        <taxon>Terriglobia</taxon>
        <taxon>Terriglobales</taxon>
        <taxon>Acidobacteriaceae</taxon>
        <taxon>Alloacidobacterium</taxon>
    </lineage>
</organism>
<evidence type="ECO:0000313" key="9">
    <source>
        <dbReference type="Proteomes" id="UP000515312"/>
    </source>
</evidence>
<feature type="domain" description="VTT" evidence="7">
    <location>
        <begin position="38"/>
        <end position="163"/>
    </location>
</feature>
<evidence type="ECO:0000256" key="3">
    <source>
        <dbReference type="ARBA" id="ARBA00022692"/>
    </source>
</evidence>
<dbReference type="Pfam" id="PF09335">
    <property type="entry name" value="VTT_dom"/>
    <property type="match status" value="1"/>
</dbReference>
<feature type="transmembrane region" description="Helical" evidence="6">
    <location>
        <begin position="144"/>
        <end position="162"/>
    </location>
</feature>
<accession>A0A7G8BN10</accession>
<dbReference type="PANTHER" id="PTHR42709:SF6">
    <property type="entry name" value="UNDECAPRENYL PHOSPHATE TRANSPORTER A"/>
    <property type="match status" value="1"/>
</dbReference>
<evidence type="ECO:0000256" key="2">
    <source>
        <dbReference type="ARBA" id="ARBA00022475"/>
    </source>
</evidence>
<reference evidence="8 9" key="1">
    <citation type="submission" date="2020-08" db="EMBL/GenBank/DDBJ databases">
        <title>Edaphobacter telluris sp. nov. and Acidobacterium dinghuensis sp. nov., two acidobacteria isolated from forest soil.</title>
        <authorList>
            <person name="Fu J."/>
            <person name="Qiu L."/>
        </authorList>
    </citation>
    <scope>NUCLEOTIDE SEQUENCE [LARGE SCALE GENOMIC DNA]</scope>
    <source>
        <strain evidence="8">4Y35</strain>
    </source>
</reference>
<dbReference type="EMBL" id="CP060394">
    <property type="protein sequence ID" value="QNI33930.1"/>
    <property type="molecule type" value="Genomic_DNA"/>
</dbReference>
<proteinExistence type="predicted"/>
<evidence type="ECO:0000256" key="1">
    <source>
        <dbReference type="ARBA" id="ARBA00004651"/>
    </source>
</evidence>
<sequence>MTEKILAVLASFIIAVISASGYAGIALLMAIESACIPLPSEIIMPFSGYLVHTGQLKLFWVATAGAIGCNLGSVVAYWIGAIGGRPFIMKYGRFVLLNHHDLDRAEHFFSRYGGITVFIGRLLPVVRTFIALPAGIARMPQLQFHLYTFVGSWPWCYVLAYVGMKLGQAWETDPRFKAAFHRFHLAVEIVLVIGIAWFVWTHWRNRVRPEAA</sequence>